<dbReference type="Proteomes" id="UP000708208">
    <property type="component" value="Unassembled WGS sequence"/>
</dbReference>
<dbReference type="AlphaFoldDB" id="A0A8J2PES3"/>
<feature type="compositionally biased region" description="Basic residues" evidence="1">
    <location>
        <begin position="56"/>
        <end position="66"/>
    </location>
</feature>
<feature type="region of interest" description="Disordered" evidence="1">
    <location>
        <begin position="20"/>
        <end position="74"/>
    </location>
</feature>
<evidence type="ECO:0000256" key="1">
    <source>
        <dbReference type="SAM" id="MobiDB-lite"/>
    </source>
</evidence>
<name>A0A8J2PES3_9HEXA</name>
<proteinExistence type="predicted"/>
<organism evidence="2 3">
    <name type="scientific">Allacma fusca</name>
    <dbReference type="NCBI Taxonomy" id="39272"/>
    <lineage>
        <taxon>Eukaryota</taxon>
        <taxon>Metazoa</taxon>
        <taxon>Ecdysozoa</taxon>
        <taxon>Arthropoda</taxon>
        <taxon>Hexapoda</taxon>
        <taxon>Collembola</taxon>
        <taxon>Symphypleona</taxon>
        <taxon>Sminthuridae</taxon>
        <taxon>Allacma</taxon>
    </lineage>
</organism>
<comment type="caution">
    <text evidence="2">The sequence shown here is derived from an EMBL/GenBank/DDBJ whole genome shotgun (WGS) entry which is preliminary data.</text>
</comment>
<protein>
    <submittedName>
        <fullName evidence="2">Uncharacterized protein</fullName>
    </submittedName>
</protein>
<accession>A0A8J2PES3</accession>
<reference evidence="2" key="1">
    <citation type="submission" date="2021-06" db="EMBL/GenBank/DDBJ databases">
        <authorList>
            <person name="Hodson N. C."/>
            <person name="Mongue J. A."/>
            <person name="Jaron S. K."/>
        </authorList>
    </citation>
    <scope>NUCLEOTIDE SEQUENCE</scope>
</reference>
<gene>
    <name evidence="2" type="ORF">AFUS01_LOCUS22996</name>
</gene>
<sequence>SVQQRNVKIARGNVTNGLNIHGSTWTSSNNNNNMGRRFTKSEGSTTTTTTTTARGHDHHHQQRHFSHSTPFKDPQDQTIFISQQHQYHGQVHKNGSGGGGGCGGEDYSKKNYNKKTKFFTMRKSKINRTVFNESFFNAHQGLTGWNSDRSSADSSNSGTALETPSKLFWVSL</sequence>
<evidence type="ECO:0000313" key="3">
    <source>
        <dbReference type="Proteomes" id="UP000708208"/>
    </source>
</evidence>
<feature type="non-terminal residue" evidence="2">
    <location>
        <position position="1"/>
    </location>
</feature>
<dbReference type="EMBL" id="CAJVCH010273023">
    <property type="protein sequence ID" value="CAG7734616.1"/>
    <property type="molecule type" value="Genomic_DNA"/>
</dbReference>
<keyword evidence="3" id="KW-1185">Reference proteome</keyword>
<evidence type="ECO:0000313" key="2">
    <source>
        <dbReference type="EMBL" id="CAG7734616.1"/>
    </source>
</evidence>